<keyword evidence="7" id="KW-1185">Reference proteome</keyword>
<keyword evidence="5" id="KW-0732">Signal</keyword>
<keyword evidence="2" id="KW-0186">Copper</keyword>
<reference evidence="7" key="1">
    <citation type="journal article" date="2014" name="Nat. Commun.">
        <title>The emerging biofuel crop Camelina sativa retains a highly undifferentiated hexaploid genome structure.</title>
        <authorList>
            <person name="Kagale S."/>
            <person name="Koh C."/>
            <person name="Nixon J."/>
            <person name="Bollina V."/>
            <person name="Clarke W.E."/>
            <person name="Tuteja R."/>
            <person name="Spillane C."/>
            <person name="Robinson S.J."/>
            <person name="Links M.G."/>
            <person name="Clarke C."/>
            <person name="Higgins E.E."/>
            <person name="Huebert T."/>
            <person name="Sharpe A.G."/>
            <person name="Parkin I.A."/>
        </authorList>
    </citation>
    <scope>NUCLEOTIDE SEQUENCE [LARGE SCALE GENOMIC DNA]</scope>
    <source>
        <strain evidence="7">cv. DH55</strain>
    </source>
</reference>
<dbReference type="PANTHER" id="PTHR33021">
    <property type="entry name" value="BLUE COPPER PROTEIN"/>
    <property type="match status" value="1"/>
</dbReference>
<dbReference type="InterPro" id="IPR003245">
    <property type="entry name" value="Phytocyanin_dom"/>
</dbReference>
<keyword evidence="4" id="KW-0472">Membrane</keyword>
<dbReference type="InterPro" id="IPR008972">
    <property type="entry name" value="Cupredoxin"/>
</dbReference>
<dbReference type="PROSITE" id="PS00196">
    <property type="entry name" value="COPPER_BLUE"/>
    <property type="match status" value="1"/>
</dbReference>
<dbReference type="PANTHER" id="PTHR33021:SF350">
    <property type="entry name" value="UCLACYANIN-2"/>
    <property type="match status" value="1"/>
</dbReference>
<evidence type="ECO:0000256" key="4">
    <source>
        <dbReference type="SAM" id="Phobius"/>
    </source>
</evidence>
<accession>A0ABM0YVC3</accession>
<dbReference type="Pfam" id="PF02298">
    <property type="entry name" value="Cu_bind_like"/>
    <property type="match status" value="1"/>
</dbReference>
<name>A0ABM0YVC3_CAMSA</name>
<dbReference type="GeneID" id="104783032"/>
<evidence type="ECO:0000256" key="2">
    <source>
        <dbReference type="ARBA" id="ARBA00023008"/>
    </source>
</evidence>
<feature type="signal peptide" evidence="5">
    <location>
        <begin position="1"/>
        <end position="26"/>
    </location>
</feature>
<dbReference type="CDD" id="cd04216">
    <property type="entry name" value="Phytocyanin"/>
    <property type="match status" value="1"/>
</dbReference>
<sequence length="209" mass="21289">MATNGLSEMAAAILLLVMAIVPATVAVTYTVGDESQWASGVDYTAWVIGKTFRVGDTLEFKYGPSHSVDVVNKAGYDDCDGSSASENFSDGDTKIELKTVGTKYFVCPTPGHCISGMKLAIPVIAAASSPPTPTSPSPSLSAAPPPISKEDSQPSDGTHVADSVTPPPPPPSPPPPPPSSSGASSGLVSYVMVGMSLVLACNNVLILLG</sequence>
<dbReference type="Proteomes" id="UP000694864">
    <property type="component" value="Chromosome 4"/>
</dbReference>
<evidence type="ECO:0000313" key="7">
    <source>
        <dbReference type="Proteomes" id="UP000694864"/>
    </source>
</evidence>
<evidence type="ECO:0000256" key="1">
    <source>
        <dbReference type="ARBA" id="ARBA00022723"/>
    </source>
</evidence>
<dbReference type="InterPro" id="IPR039391">
    <property type="entry name" value="Phytocyanin-like"/>
</dbReference>
<protein>
    <submittedName>
        <fullName evidence="8">Uclacyanin-2-like</fullName>
    </submittedName>
</protein>
<dbReference type="SUPFAM" id="SSF49503">
    <property type="entry name" value="Cupredoxins"/>
    <property type="match status" value="1"/>
</dbReference>
<keyword evidence="1" id="KW-0479">Metal-binding</keyword>
<evidence type="ECO:0000259" key="6">
    <source>
        <dbReference type="PROSITE" id="PS51485"/>
    </source>
</evidence>
<feature type="region of interest" description="Disordered" evidence="3">
    <location>
        <begin position="127"/>
        <end position="184"/>
    </location>
</feature>
<gene>
    <name evidence="8" type="primary">LOC104783032</name>
</gene>
<keyword evidence="4" id="KW-0812">Transmembrane</keyword>
<organism evidence="7 8">
    <name type="scientific">Camelina sativa</name>
    <name type="common">False flax</name>
    <name type="synonym">Myagrum sativum</name>
    <dbReference type="NCBI Taxonomy" id="90675"/>
    <lineage>
        <taxon>Eukaryota</taxon>
        <taxon>Viridiplantae</taxon>
        <taxon>Streptophyta</taxon>
        <taxon>Embryophyta</taxon>
        <taxon>Tracheophyta</taxon>
        <taxon>Spermatophyta</taxon>
        <taxon>Magnoliopsida</taxon>
        <taxon>eudicotyledons</taxon>
        <taxon>Gunneridae</taxon>
        <taxon>Pentapetalae</taxon>
        <taxon>rosids</taxon>
        <taxon>malvids</taxon>
        <taxon>Brassicales</taxon>
        <taxon>Brassicaceae</taxon>
        <taxon>Camelineae</taxon>
        <taxon>Camelina</taxon>
    </lineage>
</organism>
<feature type="compositionally biased region" description="Pro residues" evidence="3">
    <location>
        <begin position="165"/>
        <end position="179"/>
    </location>
</feature>
<feature type="transmembrane region" description="Helical" evidence="4">
    <location>
        <begin position="187"/>
        <end position="208"/>
    </location>
</feature>
<keyword evidence="4" id="KW-1133">Transmembrane helix</keyword>
<dbReference type="Gene3D" id="2.60.40.420">
    <property type="entry name" value="Cupredoxins - blue copper proteins"/>
    <property type="match status" value="1"/>
</dbReference>
<reference evidence="8" key="2">
    <citation type="submission" date="2025-08" db="UniProtKB">
        <authorList>
            <consortium name="RefSeq"/>
        </authorList>
    </citation>
    <scope>IDENTIFICATION</scope>
    <source>
        <tissue evidence="8">Leaf</tissue>
    </source>
</reference>
<feature type="domain" description="Phytocyanin" evidence="6">
    <location>
        <begin position="27"/>
        <end position="125"/>
    </location>
</feature>
<evidence type="ECO:0000256" key="3">
    <source>
        <dbReference type="SAM" id="MobiDB-lite"/>
    </source>
</evidence>
<proteinExistence type="predicted"/>
<evidence type="ECO:0000313" key="8">
    <source>
        <dbReference type="RefSeq" id="XP_010506413.1"/>
    </source>
</evidence>
<dbReference type="PROSITE" id="PS51485">
    <property type="entry name" value="PHYTOCYANIN"/>
    <property type="match status" value="1"/>
</dbReference>
<dbReference type="InterPro" id="IPR028871">
    <property type="entry name" value="BlueCu_1_BS"/>
</dbReference>
<feature type="chain" id="PRO_5046766081" evidence="5">
    <location>
        <begin position="27"/>
        <end position="209"/>
    </location>
</feature>
<evidence type="ECO:0000256" key="5">
    <source>
        <dbReference type="SAM" id="SignalP"/>
    </source>
</evidence>
<dbReference type="RefSeq" id="XP_010506413.1">
    <property type="nucleotide sequence ID" value="XM_010508111.2"/>
</dbReference>